<organism evidence="1 2">
    <name type="scientific">Frieseomelitta varia</name>
    <dbReference type="NCBI Taxonomy" id="561572"/>
    <lineage>
        <taxon>Eukaryota</taxon>
        <taxon>Metazoa</taxon>
        <taxon>Ecdysozoa</taxon>
        <taxon>Arthropoda</taxon>
        <taxon>Hexapoda</taxon>
        <taxon>Insecta</taxon>
        <taxon>Pterygota</taxon>
        <taxon>Neoptera</taxon>
        <taxon>Endopterygota</taxon>
        <taxon>Hymenoptera</taxon>
        <taxon>Apocrita</taxon>
        <taxon>Aculeata</taxon>
        <taxon>Apoidea</taxon>
        <taxon>Anthophila</taxon>
        <taxon>Apidae</taxon>
        <taxon>Frieseomelitta</taxon>
    </lineage>
</organism>
<dbReference type="EMBL" id="WNWW01000165">
    <property type="protein sequence ID" value="KAF3429350.1"/>
    <property type="molecule type" value="Genomic_DNA"/>
</dbReference>
<dbReference type="AlphaFoldDB" id="A0A833SC62"/>
<reference evidence="1" key="1">
    <citation type="submission" date="2019-11" db="EMBL/GenBank/DDBJ databases">
        <title>The nuclear and mitochondrial genomes of Frieseomelitta varia - a highly eusocial stingless bee (Meliponini) with a permanently sterile worker caste.</title>
        <authorList>
            <person name="Freitas F.C.P."/>
            <person name="Lourenco A.P."/>
            <person name="Nunes F.M.F."/>
            <person name="Paschoal A.R."/>
            <person name="Abreu F.C.P."/>
            <person name="Barbin F.O."/>
            <person name="Bataglia L."/>
            <person name="Cardoso-Junior C.A.M."/>
            <person name="Cervoni M.S."/>
            <person name="Silva S.R."/>
            <person name="Dalarmi F."/>
            <person name="Del Lama M.A."/>
            <person name="Depintor T.S."/>
            <person name="Ferreira K.M."/>
            <person name="Goria P.S."/>
            <person name="Jaskot M.C."/>
            <person name="Lago D.C."/>
            <person name="Luna-Lucena D."/>
            <person name="Moda L.M."/>
            <person name="Nascimento L."/>
            <person name="Pedrino M."/>
            <person name="Rabico F.O."/>
            <person name="Sanches F.C."/>
            <person name="Santos D.E."/>
            <person name="Santos C.G."/>
            <person name="Vieira J."/>
            <person name="Lopes T.F."/>
            <person name="Barchuk A.R."/>
            <person name="Hartfelder K."/>
            <person name="Simoes Z.L.P."/>
            <person name="Bitondi M.M.G."/>
            <person name="Pinheiro D.G."/>
        </authorList>
    </citation>
    <scope>NUCLEOTIDE SEQUENCE</scope>
    <source>
        <strain evidence="1">USP_RPSP 00005682</strain>
        <tissue evidence="1">Whole individual</tissue>
    </source>
</reference>
<gene>
    <name evidence="1" type="ORF">E2986_12546</name>
</gene>
<sequence>LKYACTLVLVGGKRRIKGKASDPPPCNPEVYTRSCTRSKNKGPPSEFASIWPAGPIVRPAVITDTPDNVSGFLYLPRTRGLAFARTCLCASGRIITMPLGLVHRS</sequence>
<evidence type="ECO:0000313" key="2">
    <source>
        <dbReference type="Proteomes" id="UP000655588"/>
    </source>
</evidence>
<dbReference type="Proteomes" id="UP000655588">
    <property type="component" value="Unassembled WGS sequence"/>
</dbReference>
<keyword evidence="2" id="KW-1185">Reference proteome</keyword>
<evidence type="ECO:0000313" key="1">
    <source>
        <dbReference type="EMBL" id="KAF3429350.1"/>
    </source>
</evidence>
<protein>
    <submittedName>
        <fullName evidence="1">Uncharacterized protein</fullName>
    </submittedName>
</protein>
<comment type="caution">
    <text evidence="1">The sequence shown here is derived from an EMBL/GenBank/DDBJ whole genome shotgun (WGS) entry which is preliminary data.</text>
</comment>
<feature type="non-terminal residue" evidence="1">
    <location>
        <position position="1"/>
    </location>
</feature>
<proteinExistence type="predicted"/>
<accession>A0A833SC62</accession>
<name>A0A833SC62_9HYME</name>